<evidence type="ECO:0000313" key="8">
    <source>
        <dbReference type="EMBL" id="RPA79202.1"/>
    </source>
</evidence>
<dbReference type="InterPro" id="IPR006710">
    <property type="entry name" value="Glyco_hydro_43"/>
</dbReference>
<dbReference type="CDD" id="cd18820">
    <property type="entry name" value="GH43_LbAraf43-like"/>
    <property type="match status" value="1"/>
</dbReference>
<organism evidence="8 9">
    <name type="scientific">Ascobolus immersus RN42</name>
    <dbReference type="NCBI Taxonomy" id="1160509"/>
    <lineage>
        <taxon>Eukaryota</taxon>
        <taxon>Fungi</taxon>
        <taxon>Dikarya</taxon>
        <taxon>Ascomycota</taxon>
        <taxon>Pezizomycotina</taxon>
        <taxon>Pezizomycetes</taxon>
        <taxon>Pezizales</taxon>
        <taxon>Ascobolaceae</taxon>
        <taxon>Ascobolus</taxon>
    </lineage>
</organism>
<reference evidence="8 9" key="1">
    <citation type="journal article" date="2018" name="Nat. Ecol. Evol.">
        <title>Pezizomycetes genomes reveal the molecular basis of ectomycorrhizal truffle lifestyle.</title>
        <authorList>
            <person name="Murat C."/>
            <person name="Payen T."/>
            <person name="Noel B."/>
            <person name="Kuo A."/>
            <person name="Morin E."/>
            <person name="Chen J."/>
            <person name="Kohler A."/>
            <person name="Krizsan K."/>
            <person name="Balestrini R."/>
            <person name="Da Silva C."/>
            <person name="Montanini B."/>
            <person name="Hainaut M."/>
            <person name="Levati E."/>
            <person name="Barry K.W."/>
            <person name="Belfiori B."/>
            <person name="Cichocki N."/>
            <person name="Clum A."/>
            <person name="Dockter R.B."/>
            <person name="Fauchery L."/>
            <person name="Guy J."/>
            <person name="Iotti M."/>
            <person name="Le Tacon F."/>
            <person name="Lindquist E.A."/>
            <person name="Lipzen A."/>
            <person name="Malagnac F."/>
            <person name="Mello A."/>
            <person name="Molinier V."/>
            <person name="Miyauchi S."/>
            <person name="Poulain J."/>
            <person name="Riccioni C."/>
            <person name="Rubini A."/>
            <person name="Sitrit Y."/>
            <person name="Splivallo R."/>
            <person name="Traeger S."/>
            <person name="Wang M."/>
            <person name="Zifcakova L."/>
            <person name="Wipf D."/>
            <person name="Zambonelli A."/>
            <person name="Paolocci F."/>
            <person name="Nowrousian M."/>
            <person name="Ottonello S."/>
            <person name="Baldrian P."/>
            <person name="Spatafora J.W."/>
            <person name="Henrissat B."/>
            <person name="Nagy L.G."/>
            <person name="Aury J.M."/>
            <person name="Wincker P."/>
            <person name="Grigoriev I.V."/>
            <person name="Bonfante P."/>
            <person name="Martin F.M."/>
        </authorList>
    </citation>
    <scope>NUCLEOTIDE SEQUENCE [LARGE SCALE GENOMIC DNA]</scope>
    <source>
        <strain evidence="8 9">RN42</strain>
    </source>
</reference>
<dbReference type="STRING" id="1160509.A0A3N4HZC8"/>
<dbReference type="EMBL" id="ML119702">
    <property type="protein sequence ID" value="RPA79202.1"/>
    <property type="molecule type" value="Genomic_DNA"/>
</dbReference>
<dbReference type="GO" id="GO:0004553">
    <property type="term" value="F:hydrolase activity, hydrolyzing O-glycosyl compounds"/>
    <property type="evidence" value="ECO:0007669"/>
    <property type="project" value="InterPro"/>
</dbReference>
<comment type="similarity">
    <text evidence="1 6">Belongs to the glycosyl hydrolase 43 family.</text>
</comment>
<evidence type="ECO:0000256" key="1">
    <source>
        <dbReference type="ARBA" id="ARBA00009865"/>
    </source>
</evidence>
<accession>A0A3N4HZC8</accession>
<dbReference type="Pfam" id="PF04616">
    <property type="entry name" value="Glyco_hydro_43"/>
    <property type="match status" value="1"/>
</dbReference>
<dbReference type="PANTHER" id="PTHR43817">
    <property type="entry name" value="GLYCOSYL HYDROLASE"/>
    <property type="match status" value="1"/>
</dbReference>
<keyword evidence="9" id="KW-1185">Reference proteome</keyword>
<dbReference type="PANTHER" id="PTHR43817:SF1">
    <property type="entry name" value="HYDROLASE, FAMILY 43, PUTATIVE (AFU_ORTHOLOGUE AFUA_3G01660)-RELATED"/>
    <property type="match status" value="1"/>
</dbReference>
<gene>
    <name evidence="8" type="ORF">BJ508DRAFT_416136</name>
</gene>
<evidence type="ECO:0000256" key="3">
    <source>
        <dbReference type="ARBA" id="ARBA00022801"/>
    </source>
</evidence>
<evidence type="ECO:0000256" key="7">
    <source>
        <dbReference type="SAM" id="MobiDB-lite"/>
    </source>
</evidence>
<dbReference type="InterPro" id="IPR023296">
    <property type="entry name" value="Glyco_hydro_beta-prop_sf"/>
</dbReference>
<dbReference type="SUPFAM" id="SSF75005">
    <property type="entry name" value="Arabinanase/levansucrase/invertase"/>
    <property type="match status" value="1"/>
</dbReference>
<keyword evidence="2" id="KW-0732">Signal</keyword>
<evidence type="ECO:0000313" key="9">
    <source>
        <dbReference type="Proteomes" id="UP000275078"/>
    </source>
</evidence>
<name>A0A3N4HZC8_ASCIM</name>
<dbReference type="AlphaFoldDB" id="A0A3N4HZC8"/>
<sequence>MVYHDGYYYLTTTTWSDIQVARARTINELKTATFQTVWKDTTASRCCNMWAPELHRVDGRWHLYYTAGPSGSDYSKTQKTWVLQGGTNHPMEPYTFLSEVNVGFPNLDSSVYQIGSKNYYLTCAWGSDGQSVYIAELLSPGRIGPVTKISSPTYSWEKQKWGVNEGPIGLTGPTGRNFIFFSSSSCETTYYSLGYIELTPGANPLSASSWKKNPNVQFQSGNGMYGPGHNGFFKSPSGKEDWIVYHANNSPQGTCDGNRRTNVQKVNWNSDGTPNLGSPVGENVQIAEPQ</sequence>
<evidence type="ECO:0000256" key="6">
    <source>
        <dbReference type="RuleBase" id="RU361187"/>
    </source>
</evidence>
<evidence type="ECO:0000256" key="4">
    <source>
        <dbReference type="ARBA" id="ARBA00023295"/>
    </source>
</evidence>
<dbReference type="Proteomes" id="UP000275078">
    <property type="component" value="Unassembled WGS sequence"/>
</dbReference>
<keyword evidence="4 6" id="KW-0326">Glycosidase</keyword>
<dbReference type="OrthoDB" id="272289at2759"/>
<feature type="region of interest" description="Disordered" evidence="7">
    <location>
        <begin position="269"/>
        <end position="290"/>
    </location>
</feature>
<proteinExistence type="inferred from homology"/>
<dbReference type="GO" id="GO:0005975">
    <property type="term" value="P:carbohydrate metabolic process"/>
    <property type="evidence" value="ECO:0007669"/>
    <property type="project" value="InterPro"/>
</dbReference>
<dbReference type="Gene3D" id="2.115.10.20">
    <property type="entry name" value="Glycosyl hydrolase domain, family 43"/>
    <property type="match status" value="1"/>
</dbReference>
<evidence type="ECO:0000256" key="5">
    <source>
        <dbReference type="PIRSR" id="PIRSR606710-2"/>
    </source>
</evidence>
<protein>
    <submittedName>
        <fullName evidence="8">Arabinanase/levansucrase/invertase</fullName>
    </submittedName>
</protein>
<evidence type="ECO:0000256" key="2">
    <source>
        <dbReference type="ARBA" id="ARBA00022729"/>
    </source>
</evidence>
<feature type="site" description="Important for catalytic activity, responsible for pKa modulation of the active site Glu and correct orientation of both the proton donor and substrate" evidence="5">
    <location>
        <position position="108"/>
    </location>
</feature>
<keyword evidence="3 6" id="KW-0378">Hydrolase</keyword>